<reference evidence="2" key="1">
    <citation type="submission" date="2019-08" db="EMBL/GenBank/DDBJ databases">
        <authorList>
            <person name="Kucharzyk K."/>
            <person name="Murdoch R.W."/>
            <person name="Higgins S."/>
            <person name="Loffler F."/>
        </authorList>
    </citation>
    <scope>NUCLEOTIDE SEQUENCE</scope>
</reference>
<dbReference type="EMBL" id="VSSQ01135091">
    <property type="protein sequence ID" value="MPN60162.1"/>
    <property type="molecule type" value="Genomic_DNA"/>
</dbReference>
<name>A0A645JAM2_9ZZZZ</name>
<feature type="domain" description="Ribosomal RNA small subunit methyltransferase E methyltransferase" evidence="1">
    <location>
        <begin position="2"/>
        <end position="79"/>
    </location>
</feature>
<dbReference type="SUPFAM" id="SSF75217">
    <property type="entry name" value="alpha/beta knot"/>
    <property type="match status" value="1"/>
</dbReference>
<dbReference type="Pfam" id="PF04452">
    <property type="entry name" value="Methyltrans_RNA"/>
    <property type="match status" value="1"/>
</dbReference>
<accession>A0A645JAM2</accession>
<gene>
    <name evidence="2" type="ORF">SDC9_207887</name>
</gene>
<dbReference type="Gene3D" id="3.40.1280.10">
    <property type="match status" value="1"/>
</dbReference>
<evidence type="ECO:0000259" key="1">
    <source>
        <dbReference type="Pfam" id="PF04452"/>
    </source>
</evidence>
<proteinExistence type="predicted"/>
<dbReference type="InterPro" id="IPR046886">
    <property type="entry name" value="RsmE_MTase_dom"/>
</dbReference>
<comment type="caution">
    <text evidence="2">The sequence shown here is derived from an EMBL/GenBank/DDBJ whole genome shotgun (WGS) entry which is preliminary data.</text>
</comment>
<sequence length="96" mass="10425">MRFSEALSESAANCTVRFFGSVAETPENRFPAETPASAAWFVGPEGGFTGEEERLLIESGVNALHFGNWTLRVETAAVCGICVLLDRFSSKKHVKS</sequence>
<dbReference type="InterPro" id="IPR029028">
    <property type="entry name" value="Alpha/beta_knot_MTases"/>
</dbReference>
<dbReference type="InterPro" id="IPR029026">
    <property type="entry name" value="tRNA_m1G_MTases_N"/>
</dbReference>
<evidence type="ECO:0000313" key="2">
    <source>
        <dbReference type="EMBL" id="MPN60162.1"/>
    </source>
</evidence>
<protein>
    <recommendedName>
        <fullName evidence="1">Ribosomal RNA small subunit methyltransferase E methyltransferase domain-containing protein</fullName>
    </recommendedName>
</protein>
<organism evidence="2">
    <name type="scientific">bioreactor metagenome</name>
    <dbReference type="NCBI Taxonomy" id="1076179"/>
    <lineage>
        <taxon>unclassified sequences</taxon>
        <taxon>metagenomes</taxon>
        <taxon>ecological metagenomes</taxon>
    </lineage>
</organism>
<dbReference type="AlphaFoldDB" id="A0A645JAM2"/>